<gene>
    <name evidence="2" type="ORF">GPECTOR_30g203</name>
</gene>
<evidence type="ECO:0000256" key="1">
    <source>
        <dbReference type="SAM" id="MobiDB-lite"/>
    </source>
</evidence>
<accession>A0A150GE69</accession>
<keyword evidence="3" id="KW-1185">Reference proteome</keyword>
<reference evidence="3" key="1">
    <citation type="journal article" date="2016" name="Nat. Commun.">
        <title>The Gonium pectorale genome demonstrates co-option of cell cycle regulation during the evolution of multicellularity.</title>
        <authorList>
            <person name="Hanschen E.R."/>
            <person name="Marriage T.N."/>
            <person name="Ferris P.J."/>
            <person name="Hamaji T."/>
            <person name="Toyoda A."/>
            <person name="Fujiyama A."/>
            <person name="Neme R."/>
            <person name="Noguchi H."/>
            <person name="Minakuchi Y."/>
            <person name="Suzuki M."/>
            <person name="Kawai-Toyooka H."/>
            <person name="Smith D.R."/>
            <person name="Sparks H."/>
            <person name="Anderson J."/>
            <person name="Bakaric R."/>
            <person name="Luria V."/>
            <person name="Karger A."/>
            <person name="Kirschner M.W."/>
            <person name="Durand P.M."/>
            <person name="Michod R.E."/>
            <person name="Nozaki H."/>
            <person name="Olson B.J."/>
        </authorList>
    </citation>
    <scope>NUCLEOTIDE SEQUENCE [LARGE SCALE GENOMIC DNA]</scope>
    <source>
        <strain evidence="3">NIES-2863</strain>
    </source>
</reference>
<dbReference type="EMBL" id="LSYV01000031">
    <property type="protein sequence ID" value="KXZ48108.1"/>
    <property type="molecule type" value="Genomic_DNA"/>
</dbReference>
<dbReference type="Proteomes" id="UP000075714">
    <property type="component" value="Unassembled WGS sequence"/>
</dbReference>
<feature type="region of interest" description="Disordered" evidence="1">
    <location>
        <begin position="1"/>
        <end position="22"/>
    </location>
</feature>
<comment type="caution">
    <text evidence="2">The sequence shown here is derived from an EMBL/GenBank/DDBJ whole genome shotgun (WGS) entry which is preliminary data.</text>
</comment>
<proteinExistence type="predicted"/>
<protein>
    <submittedName>
        <fullName evidence="2">Uncharacterized protein</fullName>
    </submittedName>
</protein>
<feature type="compositionally biased region" description="Polar residues" evidence="1">
    <location>
        <begin position="1"/>
        <end position="19"/>
    </location>
</feature>
<evidence type="ECO:0000313" key="2">
    <source>
        <dbReference type="EMBL" id="KXZ48108.1"/>
    </source>
</evidence>
<name>A0A150GE69_GONPE</name>
<dbReference type="OrthoDB" id="511798at2759"/>
<evidence type="ECO:0000313" key="3">
    <source>
        <dbReference type="Proteomes" id="UP000075714"/>
    </source>
</evidence>
<dbReference type="AlphaFoldDB" id="A0A150GE69"/>
<sequence>MAGASTSEIHPQSSQQSEPRAQLLVDSAKCTVSAVDGGPTSSAVAPDDKKYARRPPAWKRTLQRLFPSLFQPGLPITNKCVGRRGWPGTMNGK</sequence>
<feature type="region of interest" description="Disordered" evidence="1">
    <location>
        <begin position="34"/>
        <end position="56"/>
    </location>
</feature>
<organism evidence="2 3">
    <name type="scientific">Gonium pectorale</name>
    <name type="common">Green alga</name>
    <dbReference type="NCBI Taxonomy" id="33097"/>
    <lineage>
        <taxon>Eukaryota</taxon>
        <taxon>Viridiplantae</taxon>
        <taxon>Chlorophyta</taxon>
        <taxon>core chlorophytes</taxon>
        <taxon>Chlorophyceae</taxon>
        <taxon>CS clade</taxon>
        <taxon>Chlamydomonadales</taxon>
        <taxon>Volvocaceae</taxon>
        <taxon>Gonium</taxon>
    </lineage>
</organism>